<accession>A0A849IDL8</accession>
<dbReference type="GO" id="GO:0004016">
    <property type="term" value="F:adenylate cyclase activity"/>
    <property type="evidence" value="ECO:0007669"/>
    <property type="project" value="TreeGrafter"/>
</dbReference>
<evidence type="ECO:0000256" key="3">
    <source>
        <dbReference type="ARBA" id="ARBA00023125"/>
    </source>
</evidence>
<dbReference type="RefSeq" id="WP_171219601.1">
    <property type="nucleotide sequence ID" value="NZ_JABEPP010000005.1"/>
</dbReference>
<dbReference type="GO" id="GO:0005737">
    <property type="term" value="C:cytoplasm"/>
    <property type="evidence" value="ECO:0007669"/>
    <property type="project" value="TreeGrafter"/>
</dbReference>
<dbReference type="PANTHER" id="PTHR16305:SF28">
    <property type="entry name" value="GUANYLATE CYCLASE DOMAIN-CONTAINING PROTEIN"/>
    <property type="match status" value="1"/>
</dbReference>
<gene>
    <name evidence="6" type="ORF">HJG44_17280</name>
</gene>
<dbReference type="Proteomes" id="UP000564885">
    <property type="component" value="Unassembled WGS sequence"/>
</dbReference>
<name>A0A849IDL8_9HYPH</name>
<feature type="domain" description="OmpR/PhoB-type" evidence="5">
    <location>
        <begin position="1"/>
        <end position="90"/>
    </location>
</feature>
<proteinExistence type="predicted"/>
<dbReference type="AlphaFoldDB" id="A0A849IDL8"/>
<dbReference type="SUPFAM" id="SSF52540">
    <property type="entry name" value="P-loop containing nucleoside triphosphate hydrolases"/>
    <property type="match status" value="1"/>
</dbReference>
<protein>
    <submittedName>
        <fullName evidence="6">AAA family ATPase</fullName>
    </submittedName>
</protein>
<dbReference type="GO" id="GO:0005524">
    <property type="term" value="F:ATP binding"/>
    <property type="evidence" value="ECO:0007669"/>
    <property type="project" value="UniProtKB-KW"/>
</dbReference>
<evidence type="ECO:0000256" key="2">
    <source>
        <dbReference type="ARBA" id="ARBA00022840"/>
    </source>
</evidence>
<evidence type="ECO:0000256" key="4">
    <source>
        <dbReference type="PROSITE-ProRule" id="PRU01091"/>
    </source>
</evidence>
<comment type="caution">
    <text evidence="6">The sequence shown here is derived from an EMBL/GenBank/DDBJ whole genome shotgun (WGS) entry which is preliminary data.</text>
</comment>
<keyword evidence="2" id="KW-0067">ATP-binding</keyword>
<dbReference type="SUPFAM" id="SSF46894">
    <property type="entry name" value="C-terminal effector domain of the bipartite response regulators"/>
    <property type="match status" value="1"/>
</dbReference>
<dbReference type="InterPro" id="IPR001867">
    <property type="entry name" value="OmpR/PhoB-type_DNA-bd"/>
</dbReference>
<dbReference type="Gene3D" id="1.10.10.10">
    <property type="entry name" value="Winged helix-like DNA-binding domain superfamily/Winged helix DNA-binding domain"/>
    <property type="match status" value="1"/>
</dbReference>
<dbReference type="CDD" id="cd00383">
    <property type="entry name" value="trans_reg_C"/>
    <property type="match status" value="1"/>
</dbReference>
<evidence type="ECO:0000259" key="5">
    <source>
        <dbReference type="PROSITE" id="PS51755"/>
    </source>
</evidence>
<dbReference type="InterPro" id="IPR041664">
    <property type="entry name" value="AAA_16"/>
</dbReference>
<evidence type="ECO:0000256" key="1">
    <source>
        <dbReference type="ARBA" id="ARBA00022741"/>
    </source>
</evidence>
<dbReference type="SMART" id="SM00862">
    <property type="entry name" value="Trans_reg_C"/>
    <property type="match status" value="1"/>
</dbReference>
<dbReference type="PROSITE" id="PS51755">
    <property type="entry name" value="OMPR_PHOB"/>
    <property type="match status" value="1"/>
</dbReference>
<evidence type="ECO:0000313" key="7">
    <source>
        <dbReference type="Proteomes" id="UP000564885"/>
    </source>
</evidence>
<sequence length="614" mass="67800">MTDRHNRCLWRGGERLDVTPKAFEVLDFLRRNPDRLVSQDEILDAVWPDTFVQPEIVKTYVRTLRRLLEDDVQKPRFIETRPRCGYRFVGVLPERSECPVPTDRPFLVGRDSELVVLRRSYEAACRGERSCVIVTGEGGIGKSALSSAFAQGLDGPARIAAAYGSPGAGEELGLARDLMADLARTFDAEPLHASLSRHGTAWLGRVPFGMVDAPPVISAPSVSAGQLAREACAVLEDLSQVKPLVLFLEDLQWVDEASLDFLSSMLRRRYPAQIFILATFRRIRFEGRCAVRERLDDLLIHELARELPLPPLNIPDIEALLRRHAPDKNGTTDMPEADPRASHDRLTEIQTDGGGNPLILQGLAQALPVPTSRRLTGEVGPAPRLPEMLRASLDLQLRDSGPFLRGALEAGSIAGERFCAWAVAVILDTEQAAIEDLFAELAGARQFLVHESWYALPDGVSTPIYAFKYRAQRRFLLESQAPSRRAQRYRKFGEAIVNLWAGDVRDVAGDVSVCFKEAGDWKEAIGYARLAATAALQRSAPSEAEHFLKKALGFASKLPTGEQAAIQLPLRRDLETLTLSSDASRIRLAEPAHRLGSCAGSKGRPRRSPEMVSV</sequence>
<dbReference type="Pfam" id="PF00486">
    <property type="entry name" value="Trans_reg_C"/>
    <property type="match status" value="1"/>
</dbReference>
<dbReference type="InterPro" id="IPR036388">
    <property type="entry name" value="WH-like_DNA-bd_sf"/>
</dbReference>
<evidence type="ECO:0000313" key="6">
    <source>
        <dbReference type="EMBL" id="NNM74130.1"/>
    </source>
</evidence>
<dbReference type="Gene3D" id="3.40.50.300">
    <property type="entry name" value="P-loop containing nucleotide triphosphate hydrolases"/>
    <property type="match status" value="1"/>
</dbReference>
<dbReference type="GO" id="GO:0000160">
    <property type="term" value="P:phosphorelay signal transduction system"/>
    <property type="evidence" value="ECO:0007669"/>
    <property type="project" value="InterPro"/>
</dbReference>
<dbReference type="GO" id="GO:0003677">
    <property type="term" value="F:DNA binding"/>
    <property type="evidence" value="ECO:0007669"/>
    <property type="project" value="UniProtKB-UniRule"/>
</dbReference>
<dbReference type="Pfam" id="PF13191">
    <property type="entry name" value="AAA_16"/>
    <property type="match status" value="1"/>
</dbReference>
<keyword evidence="7" id="KW-1185">Reference proteome</keyword>
<feature type="DNA-binding region" description="OmpR/PhoB-type" evidence="4">
    <location>
        <begin position="1"/>
        <end position="90"/>
    </location>
</feature>
<dbReference type="InterPro" id="IPR016032">
    <property type="entry name" value="Sig_transdc_resp-reg_C-effctor"/>
</dbReference>
<dbReference type="PANTHER" id="PTHR16305">
    <property type="entry name" value="TESTICULAR SOLUBLE ADENYLYL CYCLASE"/>
    <property type="match status" value="1"/>
</dbReference>
<keyword evidence="1" id="KW-0547">Nucleotide-binding</keyword>
<dbReference type="GO" id="GO:0006355">
    <property type="term" value="P:regulation of DNA-templated transcription"/>
    <property type="evidence" value="ECO:0007669"/>
    <property type="project" value="InterPro"/>
</dbReference>
<dbReference type="EMBL" id="JABEPP010000005">
    <property type="protein sequence ID" value="NNM74130.1"/>
    <property type="molecule type" value="Genomic_DNA"/>
</dbReference>
<organism evidence="6 7">
    <name type="scientific">Enterovirga aerilata</name>
    <dbReference type="NCBI Taxonomy" id="2730920"/>
    <lineage>
        <taxon>Bacteria</taxon>
        <taxon>Pseudomonadati</taxon>
        <taxon>Pseudomonadota</taxon>
        <taxon>Alphaproteobacteria</taxon>
        <taxon>Hyphomicrobiales</taxon>
        <taxon>Methylobacteriaceae</taxon>
        <taxon>Enterovirga</taxon>
    </lineage>
</organism>
<dbReference type="InterPro" id="IPR027417">
    <property type="entry name" value="P-loop_NTPase"/>
</dbReference>
<keyword evidence="3 4" id="KW-0238">DNA-binding</keyword>
<reference evidence="6 7" key="1">
    <citation type="submission" date="2020-04" db="EMBL/GenBank/DDBJ databases">
        <title>Enterovirga sp. isolate from soil.</title>
        <authorList>
            <person name="Chea S."/>
            <person name="Kim D.-U."/>
        </authorList>
    </citation>
    <scope>NUCLEOTIDE SEQUENCE [LARGE SCALE GENOMIC DNA]</scope>
    <source>
        <strain evidence="6 7">DB1703</strain>
    </source>
</reference>